<proteinExistence type="predicted"/>
<dbReference type="Proteomes" id="UP001642540">
    <property type="component" value="Unassembled WGS sequence"/>
</dbReference>
<evidence type="ECO:0000313" key="3">
    <source>
        <dbReference type="Proteomes" id="UP001642540"/>
    </source>
</evidence>
<comment type="caution">
    <text evidence="2">The sequence shown here is derived from an EMBL/GenBank/DDBJ whole genome shotgun (WGS) entry which is preliminary data.</text>
</comment>
<gene>
    <name evidence="2" type="ORF">ODALV1_LOCUS17306</name>
</gene>
<dbReference type="EMBL" id="CAXLJM020000053">
    <property type="protein sequence ID" value="CAL8116495.1"/>
    <property type="molecule type" value="Genomic_DNA"/>
</dbReference>
<organism evidence="2 3">
    <name type="scientific">Orchesella dallaii</name>
    <dbReference type="NCBI Taxonomy" id="48710"/>
    <lineage>
        <taxon>Eukaryota</taxon>
        <taxon>Metazoa</taxon>
        <taxon>Ecdysozoa</taxon>
        <taxon>Arthropoda</taxon>
        <taxon>Hexapoda</taxon>
        <taxon>Collembola</taxon>
        <taxon>Entomobryomorpha</taxon>
        <taxon>Entomobryoidea</taxon>
        <taxon>Orchesellidae</taxon>
        <taxon>Orchesellinae</taxon>
        <taxon>Orchesella</taxon>
    </lineage>
</organism>
<sequence length="192" mass="20793">MANMKIHSSLVILVAVAFAAANNASPVTSKRYVPEGLILMGVTSAKELYITAPEITRDFTNSLAIGCPLRFQMSLAAVETTEEVAIIDNYFNSTQGNSSDAAWTSAIARVGMIPAHWASNGLRITEYPAVIQGPWPSGAGSSPTYASHNCVTIQRVCVRPQGVPIPGCFPTRTQFNYSPCNVQHRYICEKRI</sequence>
<dbReference type="InterPro" id="IPR016187">
    <property type="entry name" value="CTDL_fold"/>
</dbReference>
<dbReference type="CDD" id="cd00037">
    <property type="entry name" value="CLECT"/>
    <property type="match status" value="1"/>
</dbReference>
<feature type="signal peptide" evidence="1">
    <location>
        <begin position="1"/>
        <end position="21"/>
    </location>
</feature>
<evidence type="ECO:0000256" key="1">
    <source>
        <dbReference type="SAM" id="SignalP"/>
    </source>
</evidence>
<accession>A0ABP1R0B4</accession>
<reference evidence="2 3" key="1">
    <citation type="submission" date="2024-08" db="EMBL/GenBank/DDBJ databases">
        <authorList>
            <person name="Cucini C."/>
            <person name="Frati F."/>
        </authorList>
    </citation>
    <scope>NUCLEOTIDE SEQUENCE [LARGE SCALE GENOMIC DNA]</scope>
</reference>
<keyword evidence="1" id="KW-0732">Signal</keyword>
<feature type="chain" id="PRO_5045477765" evidence="1">
    <location>
        <begin position="22"/>
        <end position="192"/>
    </location>
</feature>
<protein>
    <submittedName>
        <fullName evidence="2">Uncharacterized protein</fullName>
    </submittedName>
</protein>
<evidence type="ECO:0000313" key="2">
    <source>
        <dbReference type="EMBL" id="CAL8116495.1"/>
    </source>
</evidence>
<name>A0ABP1R0B4_9HEXA</name>
<keyword evidence="3" id="KW-1185">Reference proteome</keyword>
<dbReference type="Gene3D" id="3.10.100.10">
    <property type="entry name" value="Mannose-Binding Protein A, subunit A"/>
    <property type="match status" value="1"/>
</dbReference>
<dbReference type="SUPFAM" id="SSF56436">
    <property type="entry name" value="C-type lectin-like"/>
    <property type="match status" value="1"/>
</dbReference>
<dbReference type="InterPro" id="IPR016186">
    <property type="entry name" value="C-type_lectin-like/link_sf"/>
</dbReference>